<dbReference type="AlphaFoldDB" id="A0AAW8WPC9"/>
<organism evidence="2 3">
    <name type="scientific">Lactobacillus crispatus</name>
    <dbReference type="NCBI Taxonomy" id="47770"/>
    <lineage>
        <taxon>Bacteria</taxon>
        <taxon>Bacillati</taxon>
        <taxon>Bacillota</taxon>
        <taxon>Bacilli</taxon>
        <taxon>Lactobacillales</taxon>
        <taxon>Lactobacillaceae</taxon>
        <taxon>Lactobacillus</taxon>
    </lineage>
</organism>
<comment type="caution">
    <text evidence="2">The sequence shown here is derived from an EMBL/GenBank/DDBJ whole genome shotgun (WGS) entry which is preliminary data.</text>
</comment>
<keyword evidence="1" id="KW-0472">Membrane</keyword>
<dbReference type="RefSeq" id="WP_285044609.1">
    <property type="nucleotide sequence ID" value="NZ_JASOID010000024.1"/>
</dbReference>
<accession>A0AAW8WPC9</accession>
<dbReference type="InterPro" id="IPR049458">
    <property type="entry name" value="EpsG-like"/>
</dbReference>
<dbReference type="Proteomes" id="UP001253287">
    <property type="component" value="Unassembled WGS sequence"/>
</dbReference>
<dbReference type="Pfam" id="PF14897">
    <property type="entry name" value="EpsG"/>
    <property type="match status" value="1"/>
</dbReference>
<feature type="transmembrane region" description="Helical" evidence="1">
    <location>
        <begin position="352"/>
        <end position="370"/>
    </location>
</feature>
<evidence type="ECO:0000313" key="2">
    <source>
        <dbReference type="EMBL" id="MDT9609552.1"/>
    </source>
</evidence>
<evidence type="ECO:0000313" key="3">
    <source>
        <dbReference type="Proteomes" id="UP001253287"/>
    </source>
</evidence>
<feature type="transmembrane region" description="Helical" evidence="1">
    <location>
        <begin position="270"/>
        <end position="290"/>
    </location>
</feature>
<feature type="transmembrane region" description="Helical" evidence="1">
    <location>
        <begin position="323"/>
        <end position="340"/>
    </location>
</feature>
<feature type="transmembrane region" description="Helical" evidence="1">
    <location>
        <begin position="178"/>
        <end position="207"/>
    </location>
</feature>
<feature type="transmembrane region" description="Helical" evidence="1">
    <location>
        <begin position="228"/>
        <end position="250"/>
    </location>
</feature>
<name>A0AAW8WPC9_9LACO</name>
<keyword evidence="1" id="KW-1133">Transmembrane helix</keyword>
<feature type="transmembrane region" description="Helical" evidence="1">
    <location>
        <begin position="302"/>
        <end position="317"/>
    </location>
</feature>
<sequence>MYIYLITFILSCLSLFVFEKIDGRIKYIFLGIGVFIPALLAGCRADTIGTDVRNYVEPIQIYASGMRSFTEYINGNIVLLSGDSFSRIEKGYSAFVFFISKINKSLFFNLFTTQFLIIGLMVVGLVKIRKYINISLPFSMFLYYMLFFNISLNLVRQSIAMSILFFAFPFLLENKWIYFLISIFIATLFHKTAIIGLIIFLLYVILIKKFQVPQFKYGMKTIHIEGKPLISGAVIAIVILILMNPSSSILNSILNILNLSNFGFLYSKGFGIFSFRQVIIRVPFLLLLIFSWEKMENNDLKYFYLVLTVIDILFAQMSGGSSIILRISYYLSIFYIYAVPNEIAVHSNKSRILLQVAFLIGFISYWYYMFVVNNYNQTVPFVFNSTLF</sequence>
<evidence type="ECO:0000256" key="1">
    <source>
        <dbReference type="SAM" id="Phobius"/>
    </source>
</evidence>
<keyword evidence="1" id="KW-0812">Transmembrane</keyword>
<gene>
    <name evidence="2" type="ORF">RON39_05340</name>
</gene>
<feature type="transmembrane region" description="Helical" evidence="1">
    <location>
        <begin position="27"/>
        <end position="45"/>
    </location>
</feature>
<protein>
    <submittedName>
        <fullName evidence="2">EpsG family protein</fullName>
    </submittedName>
</protein>
<dbReference type="EMBL" id="JAVTXN010000021">
    <property type="protein sequence ID" value="MDT9609552.1"/>
    <property type="molecule type" value="Genomic_DNA"/>
</dbReference>
<proteinExistence type="predicted"/>
<feature type="transmembrane region" description="Helical" evidence="1">
    <location>
        <begin position="106"/>
        <end position="125"/>
    </location>
</feature>
<feature type="transmembrane region" description="Helical" evidence="1">
    <location>
        <begin position="131"/>
        <end position="147"/>
    </location>
</feature>
<reference evidence="2" key="1">
    <citation type="submission" date="2023-08" db="EMBL/GenBank/DDBJ databases">
        <title>Lactobacillus from the Female Urinary Tract.</title>
        <authorList>
            <person name="Stegman N."/>
            <person name="Jackson B."/>
            <person name="Steiling M."/>
            <person name="Sedano C."/>
            <person name="Wolfe A."/>
            <person name="Putonti C."/>
        </authorList>
    </citation>
    <scope>NUCLEOTIDE SEQUENCE</scope>
    <source>
        <strain evidence="2">UMB5661</strain>
    </source>
</reference>